<feature type="domain" description="Aminomethyltransferase C-terminal" evidence="10">
    <location>
        <begin position="283"/>
        <end position="360"/>
    </location>
</feature>
<dbReference type="InterPro" id="IPR027266">
    <property type="entry name" value="TrmE/GcvT-like"/>
</dbReference>
<evidence type="ECO:0000256" key="8">
    <source>
        <dbReference type="PIRSR" id="PIRSR006487-1"/>
    </source>
</evidence>
<dbReference type="InterPro" id="IPR029043">
    <property type="entry name" value="GcvT/YgfZ_C"/>
</dbReference>
<accession>A0A7G1G824</accession>
<keyword evidence="4 7" id="KW-0808">Transferase</keyword>
<evidence type="ECO:0000256" key="5">
    <source>
        <dbReference type="ARBA" id="ARBA00031395"/>
    </source>
</evidence>
<protein>
    <recommendedName>
        <fullName evidence="2 7">Aminomethyltransferase</fullName>
        <ecNumber evidence="2 7">2.1.2.10</ecNumber>
    </recommendedName>
    <alternativeName>
        <fullName evidence="5 7">Glycine cleavage system T protein</fullName>
    </alternativeName>
</protein>
<dbReference type="GO" id="GO:0004047">
    <property type="term" value="F:aminomethyltransferase activity"/>
    <property type="evidence" value="ECO:0007669"/>
    <property type="project" value="UniProtKB-UniRule"/>
</dbReference>
<dbReference type="Pfam" id="PF08669">
    <property type="entry name" value="GCV_T_C"/>
    <property type="match status" value="1"/>
</dbReference>
<dbReference type="AlphaFoldDB" id="A0A7G1G824"/>
<dbReference type="SUPFAM" id="SSF101790">
    <property type="entry name" value="Aminomethyltransferase beta-barrel domain"/>
    <property type="match status" value="1"/>
</dbReference>
<dbReference type="InParanoid" id="A0A7G1G824"/>
<name>A0A7G1G824_9BACT</name>
<keyword evidence="3 7" id="KW-0032">Aminotransferase</keyword>
<evidence type="ECO:0000313" key="11">
    <source>
        <dbReference type="EMBL" id="BBE31364.1"/>
    </source>
</evidence>
<dbReference type="Proteomes" id="UP000516361">
    <property type="component" value="Chromosome"/>
</dbReference>
<dbReference type="InterPro" id="IPR006223">
    <property type="entry name" value="GcvT"/>
</dbReference>
<dbReference type="PANTHER" id="PTHR43757">
    <property type="entry name" value="AMINOMETHYLTRANSFERASE"/>
    <property type="match status" value="1"/>
</dbReference>
<evidence type="ECO:0000256" key="4">
    <source>
        <dbReference type="ARBA" id="ARBA00022679"/>
    </source>
</evidence>
<dbReference type="InterPro" id="IPR006222">
    <property type="entry name" value="GCVT_N"/>
</dbReference>
<dbReference type="GO" id="GO:0005829">
    <property type="term" value="C:cytosol"/>
    <property type="evidence" value="ECO:0007669"/>
    <property type="project" value="TreeGrafter"/>
</dbReference>
<dbReference type="PIRSF" id="PIRSF006487">
    <property type="entry name" value="GcvT"/>
    <property type="match status" value="1"/>
</dbReference>
<gene>
    <name evidence="7" type="primary">gcvT</name>
    <name evidence="11" type="ORF">OSSY52_15050</name>
</gene>
<evidence type="ECO:0000313" key="12">
    <source>
        <dbReference type="Proteomes" id="UP000516361"/>
    </source>
</evidence>
<dbReference type="InterPro" id="IPR013977">
    <property type="entry name" value="GcvT_C"/>
</dbReference>
<evidence type="ECO:0000256" key="6">
    <source>
        <dbReference type="ARBA" id="ARBA00047665"/>
    </source>
</evidence>
<keyword evidence="12" id="KW-1185">Reference proteome</keyword>
<dbReference type="HAMAP" id="MF_00259">
    <property type="entry name" value="GcvT"/>
    <property type="match status" value="1"/>
</dbReference>
<evidence type="ECO:0000259" key="9">
    <source>
        <dbReference type="Pfam" id="PF01571"/>
    </source>
</evidence>
<comment type="similarity">
    <text evidence="1 7">Belongs to the GcvT family.</text>
</comment>
<dbReference type="EMBL" id="AP018712">
    <property type="protein sequence ID" value="BBE31364.1"/>
    <property type="molecule type" value="Genomic_DNA"/>
</dbReference>
<dbReference type="NCBIfam" id="TIGR00528">
    <property type="entry name" value="gcvT"/>
    <property type="match status" value="1"/>
</dbReference>
<evidence type="ECO:0000256" key="3">
    <source>
        <dbReference type="ARBA" id="ARBA00022576"/>
    </source>
</evidence>
<reference evidence="11 12" key="1">
    <citation type="submission" date="2018-06" db="EMBL/GenBank/DDBJ databases">
        <title>Genome sequencing of Oceanotoga sp. sy52.</title>
        <authorList>
            <person name="Mori K."/>
        </authorList>
    </citation>
    <scope>NUCLEOTIDE SEQUENCE [LARGE SCALE GENOMIC DNA]</scope>
    <source>
        <strain evidence="12">sy52</strain>
    </source>
</reference>
<dbReference type="KEGG" id="ocy:OSSY52_15050"/>
<evidence type="ECO:0000256" key="7">
    <source>
        <dbReference type="HAMAP-Rule" id="MF_00259"/>
    </source>
</evidence>
<dbReference type="GO" id="GO:0008168">
    <property type="term" value="F:methyltransferase activity"/>
    <property type="evidence" value="ECO:0007669"/>
    <property type="project" value="UniProtKB-KW"/>
</dbReference>
<dbReference type="SUPFAM" id="SSF103025">
    <property type="entry name" value="Folate-binding domain"/>
    <property type="match status" value="1"/>
</dbReference>
<evidence type="ECO:0000256" key="2">
    <source>
        <dbReference type="ARBA" id="ARBA00012616"/>
    </source>
</evidence>
<keyword evidence="11" id="KW-0489">Methyltransferase</keyword>
<dbReference type="GO" id="GO:0005960">
    <property type="term" value="C:glycine cleavage complex"/>
    <property type="evidence" value="ECO:0007669"/>
    <property type="project" value="InterPro"/>
</dbReference>
<dbReference type="InterPro" id="IPR028896">
    <property type="entry name" value="GcvT/YgfZ/DmdA"/>
</dbReference>
<comment type="subunit">
    <text evidence="7">The glycine cleavage system is composed of four proteins: P, T, L and H.</text>
</comment>
<dbReference type="NCBIfam" id="NF001567">
    <property type="entry name" value="PRK00389.1"/>
    <property type="match status" value="1"/>
</dbReference>
<evidence type="ECO:0000259" key="10">
    <source>
        <dbReference type="Pfam" id="PF08669"/>
    </source>
</evidence>
<dbReference type="Gene3D" id="2.40.30.110">
    <property type="entry name" value="Aminomethyltransferase beta-barrel domains"/>
    <property type="match status" value="1"/>
</dbReference>
<dbReference type="Pfam" id="PF01571">
    <property type="entry name" value="GCV_T"/>
    <property type="match status" value="1"/>
</dbReference>
<comment type="catalytic activity">
    <reaction evidence="6 7">
        <text>N(6)-[(R)-S(8)-aminomethyldihydrolipoyl]-L-lysyl-[protein] + (6S)-5,6,7,8-tetrahydrofolate = N(6)-[(R)-dihydrolipoyl]-L-lysyl-[protein] + (6R)-5,10-methylene-5,6,7,8-tetrahydrofolate + NH4(+)</text>
        <dbReference type="Rhea" id="RHEA:16945"/>
        <dbReference type="Rhea" id="RHEA-COMP:10475"/>
        <dbReference type="Rhea" id="RHEA-COMP:10492"/>
        <dbReference type="ChEBI" id="CHEBI:15636"/>
        <dbReference type="ChEBI" id="CHEBI:28938"/>
        <dbReference type="ChEBI" id="CHEBI:57453"/>
        <dbReference type="ChEBI" id="CHEBI:83100"/>
        <dbReference type="ChEBI" id="CHEBI:83143"/>
        <dbReference type="EC" id="2.1.2.10"/>
    </reaction>
</comment>
<dbReference type="Gene3D" id="4.10.1250.10">
    <property type="entry name" value="Aminomethyltransferase fragment"/>
    <property type="match status" value="1"/>
</dbReference>
<proteinExistence type="inferred from homology"/>
<evidence type="ECO:0000256" key="1">
    <source>
        <dbReference type="ARBA" id="ARBA00008609"/>
    </source>
</evidence>
<dbReference type="Gene3D" id="3.30.1360.120">
    <property type="entry name" value="Probable tRNA modification gtpase trme, domain 1"/>
    <property type="match status" value="1"/>
</dbReference>
<sequence length="369" mass="41717">MSELKMTPLHEEHIKAGAKMIEFGGWDMPVWYTSLIQEHKMVRESVGIFDVSHMGEIEVKGKEARKFVDYLITNNVEVINTGDIVYSPMCNENGGIVDDLLAYKFSEEYIFLVVNASNTEKDFNWILKQSKDFDVEVKNLSKEYGQIAFQGPKAEELLMNITNAPLTEMGFYTFVEADVAGIKSIVSRTGYTGEDGFEIYLPAEYTSKVWQELMKLAKEVNGGPAGLGCRDTLRFEAVYMLYGNDINDETTPLEAGLKWAVDLNKEFIGKEPILKMKEEGLPRRLKGIEILSKVPARHNYKIYSGDEEIGYITSGSKSISTDRNLALGYLKKGFTKVGTEIEIEVRNKRVKAQVIKTPFYRGSVKSKKK</sequence>
<dbReference type="Gene3D" id="3.30.70.1400">
    <property type="entry name" value="Aminomethyltransferase beta-barrel domains"/>
    <property type="match status" value="1"/>
</dbReference>
<organism evidence="11 12">
    <name type="scientific">Tepiditoga spiralis</name>
    <dbReference type="NCBI Taxonomy" id="2108365"/>
    <lineage>
        <taxon>Bacteria</taxon>
        <taxon>Thermotogati</taxon>
        <taxon>Thermotogota</taxon>
        <taxon>Thermotogae</taxon>
        <taxon>Petrotogales</taxon>
        <taxon>Petrotogaceae</taxon>
        <taxon>Tepiditoga</taxon>
    </lineage>
</organism>
<dbReference type="GO" id="GO:0008483">
    <property type="term" value="F:transaminase activity"/>
    <property type="evidence" value="ECO:0007669"/>
    <property type="project" value="UniProtKB-KW"/>
</dbReference>
<dbReference type="FunFam" id="3.30.70.1400:FF:000001">
    <property type="entry name" value="Aminomethyltransferase"/>
    <property type="match status" value="1"/>
</dbReference>
<comment type="function">
    <text evidence="7">The glycine cleavage system catalyzes the degradation of glycine.</text>
</comment>
<dbReference type="FunFam" id="2.40.30.110:FF:000003">
    <property type="entry name" value="Aminomethyltransferase"/>
    <property type="match status" value="1"/>
</dbReference>
<dbReference type="GO" id="GO:0032259">
    <property type="term" value="P:methylation"/>
    <property type="evidence" value="ECO:0007669"/>
    <property type="project" value="UniProtKB-KW"/>
</dbReference>
<feature type="binding site" evidence="8">
    <location>
        <position position="198"/>
    </location>
    <ligand>
        <name>substrate</name>
    </ligand>
</feature>
<feature type="domain" description="GCVT N-terminal" evidence="9">
    <location>
        <begin position="9"/>
        <end position="265"/>
    </location>
</feature>
<dbReference type="EC" id="2.1.2.10" evidence="2 7"/>
<dbReference type="RefSeq" id="WP_190613854.1">
    <property type="nucleotide sequence ID" value="NZ_AP018712.1"/>
</dbReference>
<dbReference type="FunCoup" id="A0A7G1G824">
    <property type="interactions" value="338"/>
</dbReference>
<dbReference type="InterPro" id="IPR022903">
    <property type="entry name" value="GcvT_bac"/>
</dbReference>
<dbReference type="PANTHER" id="PTHR43757:SF2">
    <property type="entry name" value="AMINOMETHYLTRANSFERASE, MITOCHONDRIAL"/>
    <property type="match status" value="1"/>
</dbReference>
<dbReference type="GO" id="GO:0019464">
    <property type="term" value="P:glycine decarboxylation via glycine cleavage system"/>
    <property type="evidence" value="ECO:0007669"/>
    <property type="project" value="UniProtKB-UniRule"/>
</dbReference>